<proteinExistence type="predicted"/>
<dbReference type="AlphaFoldDB" id="A0A2M7FYC9"/>
<comment type="caution">
    <text evidence="1">The sequence shown here is derived from an EMBL/GenBank/DDBJ whole genome shotgun (WGS) entry which is preliminary data.</text>
</comment>
<reference evidence="1 2" key="1">
    <citation type="submission" date="2017-09" db="EMBL/GenBank/DDBJ databases">
        <title>Depth-based differentiation of microbial function through sediment-hosted aquifers and enrichment of novel symbionts in the deep terrestrial subsurface.</title>
        <authorList>
            <person name="Probst A.J."/>
            <person name="Ladd B."/>
            <person name="Jarett J.K."/>
            <person name="Geller-Mcgrath D.E."/>
            <person name="Sieber C.M."/>
            <person name="Emerson J.B."/>
            <person name="Anantharaman K."/>
            <person name="Thomas B.C."/>
            <person name="Malmstrom R."/>
            <person name="Stieglmeier M."/>
            <person name="Klingl A."/>
            <person name="Woyke T."/>
            <person name="Ryan C.M."/>
            <person name="Banfield J.F."/>
        </authorList>
    </citation>
    <scope>NUCLEOTIDE SEQUENCE [LARGE SCALE GENOMIC DNA]</scope>
    <source>
        <strain evidence="1">CG17_big_fil_post_rev_8_21_14_2_50_48_46</strain>
    </source>
</reference>
<evidence type="ECO:0000313" key="2">
    <source>
        <dbReference type="Proteomes" id="UP000231019"/>
    </source>
</evidence>
<dbReference type="EMBL" id="PFFQ01000061">
    <property type="protein sequence ID" value="PIW14344.1"/>
    <property type="molecule type" value="Genomic_DNA"/>
</dbReference>
<evidence type="ECO:0008006" key="3">
    <source>
        <dbReference type="Google" id="ProtNLM"/>
    </source>
</evidence>
<dbReference type="Pfam" id="PF13552">
    <property type="entry name" value="DUF4127"/>
    <property type="match status" value="1"/>
</dbReference>
<protein>
    <recommendedName>
        <fullName evidence="3">DUF4127 domain-containing protein</fullName>
    </recommendedName>
</protein>
<dbReference type="InterPro" id="IPR025394">
    <property type="entry name" value="DUF4127"/>
</dbReference>
<gene>
    <name evidence="1" type="ORF">COW36_22285</name>
</gene>
<organism evidence="1 2">
    <name type="scientific">bacterium (Candidatus Blackallbacteria) CG17_big_fil_post_rev_8_21_14_2_50_48_46</name>
    <dbReference type="NCBI Taxonomy" id="2014261"/>
    <lineage>
        <taxon>Bacteria</taxon>
        <taxon>Candidatus Blackallbacteria</taxon>
    </lineage>
</organism>
<accession>A0A2M7FYC9</accession>
<name>A0A2M7FYC9_9BACT</name>
<evidence type="ECO:0000313" key="1">
    <source>
        <dbReference type="EMBL" id="PIW14344.1"/>
    </source>
</evidence>
<sequence length="515" mass="59058">MTDILLVPLDNRPCTSRFPVELAAITGFKAALPPAQILGNVQKPARLDQLQSWLENQLDTAQVLVLSLDTWLYGGLVFSRKSTESLQNLQARLTDLKKLKARFPSLRISAFATLLRLSNHNDATEERPYWADYGTDIHRYAWLEDYLSKHPEPSLEQEYQALKTHLPTAVLTDYRALRQRNFTLLLEALQYAQDGIFENLYIGCDDSGEYGWNIQEKTELSSQIQARGLEKKVLIYPGADEIASVLFMRTLVPERLKVAVNYSFPETCEMATLYEGVPLSETLQAQAQAAGIEWVSAEQAQAQLWIHNPPQRQTDQYLDRAFRQPITPAEYARIVQALETQNLPSALADICYANGGDQQLLEQLEEKQALHRLSVYSAWNTTGNTLGFALAWLKACLHQQDRKLQLRFLLERLLDDGWYQGIMRQRLCAHYSEPVTLDSCLRFLSFGNERLKQWQEDFKALQQTPAEIRHLHFPWRRFFEIDLSICLKKSDDIPVSDLHRPVPDAESATDHKTRP</sequence>
<dbReference type="Proteomes" id="UP000231019">
    <property type="component" value="Unassembled WGS sequence"/>
</dbReference>